<dbReference type="PRINTS" id="PR00420">
    <property type="entry name" value="RNGMNOXGNASE"/>
</dbReference>
<keyword evidence="6" id="KW-1185">Reference proteome</keyword>
<reference evidence="5 6" key="1">
    <citation type="submission" date="2024-09" db="EMBL/GenBank/DDBJ databases">
        <title>The Natural Products Discovery Center: Release of the First 8490 Sequenced Strains for Exploring Actinobacteria Biosynthetic Diversity.</title>
        <authorList>
            <person name="Kalkreuter E."/>
            <person name="Kautsar S.A."/>
            <person name="Yang D."/>
            <person name="Bader C.D."/>
            <person name="Teijaro C.N."/>
            <person name="Fluegel L."/>
            <person name="Davis C.M."/>
            <person name="Simpson J.R."/>
            <person name="Lauterbach L."/>
            <person name="Steele A.D."/>
            <person name="Gui C."/>
            <person name="Meng S."/>
            <person name="Li G."/>
            <person name="Viehrig K."/>
            <person name="Ye F."/>
            <person name="Su P."/>
            <person name="Kiefer A.F."/>
            <person name="Nichols A."/>
            <person name="Cepeda A.J."/>
            <person name="Yan W."/>
            <person name="Fan B."/>
            <person name="Jiang Y."/>
            <person name="Adhikari A."/>
            <person name="Zheng C.-J."/>
            <person name="Schuster L."/>
            <person name="Cowan T.M."/>
            <person name="Smanski M.J."/>
            <person name="Chevrette M.G."/>
            <person name="De Carvalho L.P.S."/>
            <person name="Shen B."/>
        </authorList>
    </citation>
    <scope>NUCLEOTIDE SEQUENCE [LARGE SCALE GENOMIC DNA]</scope>
    <source>
        <strain evidence="5 6">NPDC058753</strain>
    </source>
</reference>
<evidence type="ECO:0000259" key="4">
    <source>
        <dbReference type="Pfam" id="PF01494"/>
    </source>
</evidence>
<dbReference type="Pfam" id="PF21274">
    <property type="entry name" value="Rng_hyd_C"/>
    <property type="match status" value="1"/>
</dbReference>
<proteinExistence type="predicted"/>
<name>A0ABW6GEM6_9ACTN</name>
<keyword evidence="5" id="KW-0560">Oxidoreductase</keyword>
<evidence type="ECO:0000313" key="6">
    <source>
        <dbReference type="Proteomes" id="UP001599542"/>
    </source>
</evidence>
<evidence type="ECO:0000256" key="2">
    <source>
        <dbReference type="ARBA" id="ARBA00022630"/>
    </source>
</evidence>
<gene>
    <name evidence="5" type="ORF">ACFW6T_04155</name>
</gene>
<dbReference type="EMBL" id="JBHYPX010000004">
    <property type="protein sequence ID" value="MFE1351163.1"/>
    <property type="molecule type" value="Genomic_DNA"/>
</dbReference>
<dbReference type="PANTHER" id="PTHR43004">
    <property type="entry name" value="TRK SYSTEM POTASSIUM UPTAKE PROTEIN"/>
    <property type="match status" value="1"/>
</dbReference>
<sequence>MGRDRVVVVGAGPVGLLLAGELRLGGAEVLVLERLAAPATESRATTLHARTMEVLDSRGLLRRLGSPPNPRGGHFAGIPLDLTLPGPFPGQWKVPQARTEEVLQEWALALGADIRRGHTVSGVRPGADGVRVTARGPGGEVHFGAGYLVACDGQDSTVRGLLGADFPGRPAERALLRADVAGIDVPERRFQRLEHGMAVAARGPDGVTRLMVHEYDGDPPRDAAPPPGFAEVVDAWKRVTGEDVGGGTPLWVNAFDDASAQLARYRHGRVLFAGDAAHRQLPVGGQALNLGLQDAFNLGWKLAAAVRAGAAAADWAEQLLDSYHRERHPVGSRVLGGITAQAMLLLRGGPDIDALRRVFTELIAVEEARADLAAAIAGLDVRYDLGDLPQVGRRVPPEHLGAAAADALRAGHGVLVAPTGADASDWYPGWEGRVRTAAGAVPEAVLVRPDGHAAWAAAPGGPGPEEALRRWFGEPVAG</sequence>
<keyword evidence="2" id="KW-0285">Flavoprotein</keyword>
<evidence type="ECO:0000256" key="1">
    <source>
        <dbReference type="ARBA" id="ARBA00001974"/>
    </source>
</evidence>
<keyword evidence="5" id="KW-0503">Monooxygenase</keyword>
<organism evidence="5 6">
    <name type="scientific">Kitasatospora phosalacinea</name>
    <dbReference type="NCBI Taxonomy" id="2065"/>
    <lineage>
        <taxon>Bacteria</taxon>
        <taxon>Bacillati</taxon>
        <taxon>Actinomycetota</taxon>
        <taxon>Actinomycetes</taxon>
        <taxon>Kitasatosporales</taxon>
        <taxon>Streptomycetaceae</taxon>
        <taxon>Kitasatospora</taxon>
    </lineage>
</organism>
<evidence type="ECO:0000313" key="5">
    <source>
        <dbReference type="EMBL" id="MFE1351163.1"/>
    </source>
</evidence>
<evidence type="ECO:0000256" key="3">
    <source>
        <dbReference type="ARBA" id="ARBA00022827"/>
    </source>
</evidence>
<dbReference type="Proteomes" id="UP001599542">
    <property type="component" value="Unassembled WGS sequence"/>
</dbReference>
<comment type="caution">
    <text evidence="5">The sequence shown here is derived from an EMBL/GenBank/DDBJ whole genome shotgun (WGS) entry which is preliminary data.</text>
</comment>
<dbReference type="InterPro" id="IPR002938">
    <property type="entry name" value="FAD-bd"/>
</dbReference>
<dbReference type="Gene3D" id="3.50.50.60">
    <property type="entry name" value="FAD/NAD(P)-binding domain"/>
    <property type="match status" value="1"/>
</dbReference>
<dbReference type="Gene3D" id="3.30.70.2450">
    <property type="match status" value="1"/>
</dbReference>
<feature type="domain" description="FAD-binding" evidence="4">
    <location>
        <begin position="5"/>
        <end position="335"/>
    </location>
</feature>
<protein>
    <submittedName>
        <fullName evidence="5">FAD-dependent monooxygenase</fullName>
    </submittedName>
</protein>
<dbReference type="Gene3D" id="3.40.30.120">
    <property type="match status" value="1"/>
</dbReference>
<keyword evidence="3" id="KW-0274">FAD</keyword>
<dbReference type="SUPFAM" id="SSF51905">
    <property type="entry name" value="FAD/NAD(P)-binding domain"/>
    <property type="match status" value="1"/>
</dbReference>
<dbReference type="InterPro" id="IPR036188">
    <property type="entry name" value="FAD/NAD-bd_sf"/>
</dbReference>
<dbReference type="PANTHER" id="PTHR43004:SF19">
    <property type="entry name" value="BINDING MONOOXYGENASE, PUTATIVE (JCVI)-RELATED"/>
    <property type="match status" value="1"/>
</dbReference>
<dbReference type="InterPro" id="IPR050641">
    <property type="entry name" value="RIFMO-like"/>
</dbReference>
<comment type="cofactor">
    <cofactor evidence="1">
        <name>FAD</name>
        <dbReference type="ChEBI" id="CHEBI:57692"/>
    </cofactor>
</comment>
<accession>A0ABW6GEM6</accession>
<dbReference type="GO" id="GO:0004497">
    <property type="term" value="F:monooxygenase activity"/>
    <property type="evidence" value="ECO:0007669"/>
    <property type="project" value="UniProtKB-KW"/>
</dbReference>
<dbReference type="Pfam" id="PF01494">
    <property type="entry name" value="FAD_binding_3"/>
    <property type="match status" value="1"/>
</dbReference>
<dbReference type="RefSeq" id="WP_380328481.1">
    <property type="nucleotide sequence ID" value="NZ_JBHYPW010000048.1"/>
</dbReference>